<reference evidence="2 3" key="1">
    <citation type="submission" date="2016-09" db="EMBL/GenBank/DDBJ databases">
        <authorList>
            <person name="Capua I."/>
            <person name="De Benedictis P."/>
            <person name="Joannis T."/>
            <person name="Lombin L.H."/>
            <person name="Cattoli G."/>
        </authorList>
    </citation>
    <scope>NUCLEOTIDE SEQUENCE [LARGE SCALE GENOMIC DNA]</scope>
    <source>
        <strain evidence="2 3">IMI 309357</strain>
    </source>
</reference>
<evidence type="ECO:0000313" key="3">
    <source>
        <dbReference type="Proteomes" id="UP000176998"/>
    </source>
</evidence>
<dbReference type="EMBL" id="MJBS01000050">
    <property type="protein sequence ID" value="OHE98098.1"/>
    <property type="molecule type" value="Genomic_DNA"/>
</dbReference>
<accession>A0A1G4B9M4</accession>
<dbReference type="Proteomes" id="UP000176998">
    <property type="component" value="Unassembled WGS sequence"/>
</dbReference>
<comment type="caution">
    <text evidence="2">The sequence shown here is derived from an EMBL/GenBank/DDBJ whole genome shotgun (WGS) entry which is preliminary data.</text>
</comment>
<protein>
    <submittedName>
        <fullName evidence="2">Uncharacterized protein</fullName>
    </submittedName>
</protein>
<feature type="region of interest" description="Disordered" evidence="1">
    <location>
        <begin position="1"/>
        <end position="23"/>
    </location>
</feature>
<organism evidence="2 3">
    <name type="scientific">Colletotrichum orchidophilum</name>
    <dbReference type="NCBI Taxonomy" id="1209926"/>
    <lineage>
        <taxon>Eukaryota</taxon>
        <taxon>Fungi</taxon>
        <taxon>Dikarya</taxon>
        <taxon>Ascomycota</taxon>
        <taxon>Pezizomycotina</taxon>
        <taxon>Sordariomycetes</taxon>
        <taxon>Hypocreomycetidae</taxon>
        <taxon>Glomerellales</taxon>
        <taxon>Glomerellaceae</taxon>
        <taxon>Colletotrichum</taxon>
    </lineage>
</organism>
<dbReference type="AlphaFoldDB" id="A0A1G4B9M4"/>
<evidence type="ECO:0000256" key="1">
    <source>
        <dbReference type="SAM" id="MobiDB-lite"/>
    </source>
</evidence>
<proteinExistence type="predicted"/>
<keyword evidence="3" id="KW-1185">Reference proteome</keyword>
<name>A0A1G4B9M4_9PEZI</name>
<gene>
    <name evidence="2" type="ORF">CORC01_06612</name>
</gene>
<evidence type="ECO:0000313" key="2">
    <source>
        <dbReference type="EMBL" id="OHE98098.1"/>
    </source>
</evidence>
<sequence length="23" mass="2461">MSATTLPRQWNLLLSGGPSGMRS</sequence>